<dbReference type="EMBL" id="RJJR01000001">
    <property type="protein sequence ID" value="RNI40293.1"/>
    <property type="molecule type" value="Genomic_DNA"/>
</dbReference>
<evidence type="ECO:0000259" key="1">
    <source>
        <dbReference type="Pfam" id="PF10263"/>
    </source>
</evidence>
<keyword evidence="3" id="KW-1185">Reference proteome</keyword>
<sequence length="209" mass="24367">MPKKESPLRQLSIYLPEGAYEDVAYYLIEFKVHLTITRERMTKLGDYRNKHHDKNHRISVNGNLNKYSFLITLLHELGHLVAYEKYGNRILAHGAEWKSEFGTILARFISKKIFPADIEKELARTLKNPAASSCAEAQLTRILKKYDPHKPGIYLLEELPDQSLFLFKNGLVYQKIKKIRTRFLCKDISSNKQFLFSPITEVQLVNQTR</sequence>
<dbReference type="RefSeq" id="WP_123119184.1">
    <property type="nucleotide sequence ID" value="NZ_RJJR01000001.1"/>
</dbReference>
<evidence type="ECO:0000313" key="2">
    <source>
        <dbReference type="EMBL" id="RNI40293.1"/>
    </source>
</evidence>
<dbReference type="Proteomes" id="UP000267223">
    <property type="component" value="Unassembled WGS sequence"/>
</dbReference>
<dbReference type="Pfam" id="PF10263">
    <property type="entry name" value="SprT-like"/>
    <property type="match status" value="1"/>
</dbReference>
<organism evidence="2 3">
    <name type="scientific">Hanamia caeni</name>
    <dbReference type="NCBI Taxonomy" id="2294116"/>
    <lineage>
        <taxon>Bacteria</taxon>
        <taxon>Pseudomonadati</taxon>
        <taxon>Bacteroidota</taxon>
        <taxon>Chitinophagia</taxon>
        <taxon>Chitinophagales</taxon>
        <taxon>Chitinophagaceae</taxon>
        <taxon>Hanamia</taxon>
    </lineage>
</organism>
<comment type="caution">
    <text evidence="2">The sequence shown here is derived from an EMBL/GenBank/DDBJ whole genome shotgun (WGS) entry which is preliminary data.</text>
</comment>
<dbReference type="GO" id="GO:0006950">
    <property type="term" value="P:response to stress"/>
    <property type="evidence" value="ECO:0007669"/>
    <property type="project" value="UniProtKB-ARBA"/>
</dbReference>
<proteinExistence type="predicted"/>
<dbReference type="AlphaFoldDB" id="A0A3M9NSV2"/>
<reference evidence="2 3" key="1">
    <citation type="submission" date="2018-11" db="EMBL/GenBank/DDBJ databases">
        <title>Draft genome sequence of Ferruginibacter sp. BO-59.</title>
        <authorList>
            <person name="Im W.T."/>
        </authorList>
    </citation>
    <scope>NUCLEOTIDE SEQUENCE [LARGE SCALE GENOMIC DNA]</scope>
    <source>
        <strain evidence="2 3">BO-59</strain>
    </source>
</reference>
<evidence type="ECO:0000313" key="3">
    <source>
        <dbReference type="Proteomes" id="UP000267223"/>
    </source>
</evidence>
<name>A0A3M9NSV2_9BACT</name>
<accession>A0A3M9NSV2</accession>
<gene>
    <name evidence="2" type="ORF">EFY79_03055</name>
</gene>
<feature type="domain" description="SprT-like" evidence="1">
    <location>
        <begin position="31"/>
        <end position="100"/>
    </location>
</feature>
<protein>
    <recommendedName>
        <fullName evidence="1">SprT-like domain-containing protein</fullName>
    </recommendedName>
</protein>
<dbReference type="OrthoDB" id="267364at2"/>
<dbReference type="InterPro" id="IPR006640">
    <property type="entry name" value="SprT-like_domain"/>
</dbReference>